<keyword evidence="4" id="KW-1185">Reference proteome</keyword>
<protein>
    <submittedName>
        <fullName evidence="3">Dual specificity tyrosine-phosphorylation-regulated kinase 4</fullName>
    </submittedName>
</protein>
<keyword evidence="3" id="KW-0418">Kinase</keyword>
<dbReference type="AlphaFoldDB" id="A0A9P1GMF8"/>
<dbReference type="Gene3D" id="1.10.510.10">
    <property type="entry name" value="Transferase(Phosphotransferase) domain 1"/>
    <property type="match status" value="1"/>
</dbReference>
<evidence type="ECO:0000313" key="3">
    <source>
        <dbReference type="EMBL" id="CAL4804833.1"/>
    </source>
</evidence>
<evidence type="ECO:0000313" key="1">
    <source>
        <dbReference type="EMBL" id="CAI4017521.1"/>
    </source>
</evidence>
<sequence>MNGDDFISRFLSPPHLEELQSVLRTSEGKFVDFLLGCLQWDATQRYSPEDALQQEWILECYAKHARDAPPGRMCLVCTSSAESVDHWFVDVSANTFQHVSTILNDKMRLT</sequence>
<accession>A0A9P1GMF8</accession>
<organism evidence="1">
    <name type="scientific">Cladocopium goreaui</name>
    <dbReference type="NCBI Taxonomy" id="2562237"/>
    <lineage>
        <taxon>Eukaryota</taxon>
        <taxon>Sar</taxon>
        <taxon>Alveolata</taxon>
        <taxon>Dinophyceae</taxon>
        <taxon>Suessiales</taxon>
        <taxon>Symbiodiniaceae</taxon>
        <taxon>Cladocopium</taxon>
    </lineage>
</organism>
<dbReference type="EMBL" id="CAMXCT030006640">
    <property type="protein sequence ID" value="CAL4804833.1"/>
    <property type="molecule type" value="Genomic_DNA"/>
</dbReference>
<comment type="caution">
    <text evidence="1">The sequence shown here is derived from an EMBL/GenBank/DDBJ whole genome shotgun (WGS) entry which is preliminary data.</text>
</comment>
<dbReference type="GO" id="GO:0016301">
    <property type="term" value="F:kinase activity"/>
    <property type="evidence" value="ECO:0007669"/>
    <property type="project" value="UniProtKB-KW"/>
</dbReference>
<reference evidence="2" key="2">
    <citation type="submission" date="2024-04" db="EMBL/GenBank/DDBJ databases">
        <authorList>
            <person name="Chen Y."/>
            <person name="Shah S."/>
            <person name="Dougan E. K."/>
            <person name="Thang M."/>
            <person name="Chan C."/>
        </authorList>
    </citation>
    <scope>NUCLEOTIDE SEQUENCE [LARGE SCALE GENOMIC DNA]</scope>
</reference>
<evidence type="ECO:0000313" key="2">
    <source>
        <dbReference type="EMBL" id="CAL1170896.1"/>
    </source>
</evidence>
<dbReference type="SUPFAM" id="SSF56112">
    <property type="entry name" value="Protein kinase-like (PK-like)"/>
    <property type="match status" value="1"/>
</dbReference>
<keyword evidence="3" id="KW-0808">Transferase</keyword>
<dbReference type="OrthoDB" id="9332038at2759"/>
<dbReference type="EMBL" id="CAMXCT010006640">
    <property type="protein sequence ID" value="CAI4017521.1"/>
    <property type="molecule type" value="Genomic_DNA"/>
</dbReference>
<dbReference type="EMBL" id="CAMXCT020006640">
    <property type="protein sequence ID" value="CAL1170896.1"/>
    <property type="molecule type" value="Genomic_DNA"/>
</dbReference>
<gene>
    <name evidence="1" type="ORF">C1SCF055_LOCUS42161</name>
</gene>
<reference evidence="1" key="1">
    <citation type="submission" date="2022-10" db="EMBL/GenBank/DDBJ databases">
        <authorList>
            <person name="Chen Y."/>
            <person name="Dougan E. K."/>
            <person name="Chan C."/>
            <person name="Rhodes N."/>
            <person name="Thang M."/>
        </authorList>
    </citation>
    <scope>NUCLEOTIDE SEQUENCE</scope>
</reference>
<proteinExistence type="predicted"/>
<name>A0A9P1GMF8_9DINO</name>
<dbReference type="Proteomes" id="UP001152797">
    <property type="component" value="Unassembled WGS sequence"/>
</dbReference>
<dbReference type="InterPro" id="IPR011009">
    <property type="entry name" value="Kinase-like_dom_sf"/>
</dbReference>
<evidence type="ECO:0000313" key="4">
    <source>
        <dbReference type="Proteomes" id="UP001152797"/>
    </source>
</evidence>